<dbReference type="Proteomes" id="UP000214365">
    <property type="component" value="Unassembled WGS sequence"/>
</dbReference>
<dbReference type="EMBL" id="LFMY01000004">
    <property type="protein sequence ID" value="OKL61418.1"/>
    <property type="molecule type" value="Genomic_DNA"/>
</dbReference>
<organism evidence="7 8">
    <name type="scientific">Talaromyces atroroseus</name>
    <dbReference type="NCBI Taxonomy" id="1441469"/>
    <lineage>
        <taxon>Eukaryota</taxon>
        <taxon>Fungi</taxon>
        <taxon>Dikarya</taxon>
        <taxon>Ascomycota</taxon>
        <taxon>Pezizomycotina</taxon>
        <taxon>Eurotiomycetes</taxon>
        <taxon>Eurotiomycetidae</taxon>
        <taxon>Eurotiales</taxon>
        <taxon>Trichocomaceae</taxon>
        <taxon>Talaromyces</taxon>
        <taxon>Talaromyces sect. Trachyspermi</taxon>
    </lineage>
</organism>
<feature type="transmembrane region" description="Helical" evidence="6">
    <location>
        <begin position="132"/>
        <end position="153"/>
    </location>
</feature>
<keyword evidence="5 6" id="KW-0472">Membrane</keyword>
<keyword evidence="3 6" id="KW-0812">Transmembrane</keyword>
<sequence length="573" mass="64360">MPQLPQLNLRSRLSRRVADFKQATQSKENFHKYIQTKDSENNGHWSWINEDLLPTPLEKCNWRSRNYVFFYASLSMDNWTLGSGLIGVGLNWWQAIIVVFVSQSLGAAASALNARCAERYHIGYPVVARSVFGMYGSYYAVAARAILAAIYFATKVYTGGAFVSNMLQAVFGSGYTKIPNHIPADIGYTTKEMLGFFLAWIVYVPIVFLRPYQLRWLFTLKIVTIIPTMVGLFIFCMVNTKADLALNEFAPGKGSVGWLVMYGLNSGLGSHSTLVTNQPDFSRWSRNKWNSTWTLIFYPFAATLAAVFGILSTSAINHAWGVKLWNQWDLLTAILERYPHSSARFAVFVCAACWAILTMGTNIASNLIAFGSDTSMLLPRYLDMRRGQVLCLLLAWPIFPWKILATATTFTNFLSGYGLFMGGISGVMIVDYYIWTKGNVFLPFLFNPHNNTHYTFTHGWNIQAYMAYICGIALPLAGFCGKLGARGVSETAMHLYYLGWLLSFFVSMFTYSAICMVWRTQNQKAVAILGLGYEEKATSSDYDFAAYTTNTGAIVGEDLVEEKVIVPEEYEVK</sequence>
<dbReference type="AlphaFoldDB" id="A0A225AVT5"/>
<dbReference type="InterPro" id="IPR001248">
    <property type="entry name" value="Pur-cyt_permease"/>
</dbReference>
<feature type="transmembrane region" description="Helical" evidence="6">
    <location>
        <begin position="295"/>
        <end position="316"/>
    </location>
</feature>
<feature type="transmembrane region" description="Helical" evidence="6">
    <location>
        <begin position="345"/>
        <end position="368"/>
    </location>
</feature>
<evidence type="ECO:0000313" key="8">
    <source>
        <dbReference type="Proteomes" id="UP000214365"/>
    </source>
</evidence>
<evidence type="ECO:0000256" key="3">
    <source>
        <dbReference type="ARBA" id="ARBA00022692"/>
    </source>
</evidence>
<accession>A0A225AVT5</accession>
<dbReference type="GO" id="GO:0005886">
    <property type="term" value="C:plasma membrane"/>
    <property type="evidence" value="ECO:0007669"/>
    <property type="project" value="TreeGrafter"/>
</dbReference>
<feature type="transmembrane region" description="Helical" evidence="6">
    <location>
        <begin position="67"/>
        <end position="86"/>
    </location>
</feature>
<keyword evidence="4 6" id="KW-1133">Transmembrane helix</keyword>
<feature type="transmembrane region" description="Helical" evidence="6">
    <location>
        <begin position="193"/>
        <end position="209"/>
    </location>
</feature>
<reference evidence="7 8" key="1">
    <citation type="submission" date="2015-06" db="EMBL/GenBank/DDBJ databases">
        <title>Talaromyces atroroseus IBT 11181 draft genome.</title>
        <authorList>
            <person name="Rasmussen K.B."/>
            <person name="Rasmussen S."/>
            <person name="Petersen B."/>
            <person name="Sicheritz-Ponten T."/>
            <person name="Mortensen U.H."/>
            <person name="Thrane U."/>
        </authorList>
    </citation>
    <scope>NUCLEOTIDE SEQUENCE [LARGE SCALE GENOMIC DNA]</scope>
    <source>
        <strain evidence="7 8">IBT 11181</strain>
    </source>
</reference>
<feature type="transmembrane region" description="Helical" evidence="6">
    <location>
        <begin position="216"/>
        <end position="235"/>
    </location>
</feature>
<keyword evidence="8" id="KW-1185">Reference proteome</keyword>
<dbReference type="PANTHER" id="PTHR30618:SF0">
    <property type="entry name" value="PURINE-URACIL PERMEASE NCS1"/>
    <property type="match status" value="1"/>
</dbReference>
<name>A0A225AVT5_TALAT</name>
<evidence type="ECO:0000313" key="7">
    <source>
        <dbReference type="EMBL" id="OKL61418.1"/>
    </source>
</evidence>
<proteinExistence type="inferred from homology"/>
<feature type="transmembrane region" description="Helical" evidence="6">
    <location>
        <begin position="465"/>
        <end position="485"/>
    </location>
</feature>
<comment type="caution">
    <text evidence="7">The sequence shown here is derived from an EMBL/GenBank/DDBJ whole genome shotgun (WGS) entry which is preliminary data.</text>
</comment>
<comment type="similarity">
    <text evidence="2">Belongs to the purine-cytosine permease (2.A.39) family.</text>
</comment>
<feature type="transmembrane region" description="Helical" evidence="6">
    <location>
        <begin position="416"/>
        <end position="435"/>
    </location>
</feature>
<comment type="subcellular location">
    <subcellularLocation>
        <location evidence="1">Membrane</location>
        <topology evidence="1">Multi-pass membrane protein</topology>
    </subcellularLocation>
</comment>
<feature type="transmembrane region" description="Helical" evidence="6">
    <location>
        <begin position="389"/>
        <end position="410"/>
    </location>
</feature>
<dbReference type="GO" id="GO:0015205">
    <property type="term" value="F:nucleobase transmembrane transporter activity"/>
    <property type="evidence" value="ECO:0007669"/>
    <property type="project" value="TreeGrafter"/>
</dbReference>
<evidence type="ECO:0000256" key="4">
    <source>
        <dbReference type="ARBA" id="ARBA00022989"/>
    </source>
</evidence>
<dbReference type="PANTHER" id="PTHR30618">
    <property type="entry name" value="NCS1 FAMILY PURINE/PYRIMIDINE TRANSPORTER"/>
    <property type="match status" value="1"/>
</dbReference>
<dbReference type="GeneID" id="31003435"/>
<dbReference type="Gene3D" id="1.10.4160.10">
    <property type="entry name" value="Hydantoin permease"/>
    <property type="match status" value="1"/>
</dbReference>
<dbReference type="InterPro" id="IPR045225">
    <property type="entry name" value="Uracil/uridine/allantoin_perm"/>
</dbReference>
<protein>
    <recommendedName>
        <fullName evidence="9">Allantoin permease</fullName>
    </recommendedName>
</protein>
<dbReference type="RefSeq" id="XP_020121539.1">
    <property type="nucleotide sequence ID" value="XM_020266007.1"/>
</dbReference>
<evidence type="ECO:0000256" key="2">
    <source>
        <dbReference type="ARBA" id="ARBA00008974"/>
    </source>
</evidence>
<evidence type="ECO:0008006" key="9">
    <source>
        <dbReference type="Google" id="ProtNLM"/>
    </source>
</evidence>
<feature type="transmembrane region" description="Helical" evidence="6">
    <location>
        <begin position="92"/>
        <end position="112"/>
    </location>
</feature>
<dbReference type="OrthoDB" id="2018619at2759"/>
<evidence type="ECO:0000256" key="1">
    <source>
        <dbReference type="ARBA" id="ARBA00004141"/>
    </source>
</evidence>
<gene>
    <name evidence="7" type="ORF">UA08_03680</name>
</gene>
<evidence type="ECO:0000256" key="6">
    <source>
        <dbReference type="SAM" id="Phobius"/>
    </source>
</evidence>
<feature type="transmembrane region" description="Helical" evidence="6">
    <location>
        <begin position="255"/>
        <end position="274"/>
    </location>
</feature>
<dbReference type="Pfam" id="PF02133">
    <property type="entry name" value="Transp_cyt_pur"/>
    <property type="match status" value="1"/>
</dbReference>
<evidence type="ECO:0000256" key="5">
    <source>
        <dbReference type="ARBA" id="ARBA00023136"/>
    </source>
</evidence>
<feature type="transmembrane region" description="Helical" evidence="6">
    <location>
        <begin position="497"/>
        <end position="518"/>
    </location>
</feature>